<evidence type="ECO:0000313" key="1">
    <source>
        <dbReference type="EMBL" id="TQE03483.1"/>
    </source>
</evidence>
<evidence type="ECO:0000313" key="2">
    <source>
        <dbReference type="Proteomes" id="UP000315295"/>
    </source>
</evidence>
<proteinExistence type="predicted"/>
<dbReference type="EMBL" id="VIEB01000153">
    <property type="protein sequence ID" value="TQE03483.1"/>
    <property type="molecule type" value="Genomic_DNA"/>
</dbReference>
<sequence length="49" mass="5744">MSVLFHFFTSTVNLQNHKKPRDRKDPNLKHSSALSLNLYFLAEIQKTKV</sequence>
<gene>
    <name evidence="1" type="ORF">C1H46_010798</name>
</gene>
<dbReference type="AlphaFoldDB" id="A0A540MZ11"/>
<organism evidence="1 2">
    <name type="scientific">Malus baccata</name>
    <name type="common">Siberian crab apple</name>
    <name type="synonym">Pyrus baccata</name>
    <dbReference type="NCBI Taxonomy" id="106549"/>
    <lineage>
        <taxon>Eukaryota</taxon>
        <taxon>Viridiplantae</taxon>
        <taxon>Streptophyta</taxon>
        <taxon>Embryophyta</taxon>
        <taxon>Tracheophyta</taxon>
        <taxon>Spermatophyta</taxon>
        <taxon>Magnoliopsida</taxon>
        <taxon>eudicotyledons</taxon>
        <taxon>Gunneridae</taxon>
        <taxon>Pentapetalae</taxon>
        <taxon>rosids</taxon>
        <taxon>fabids</taxon>
        <taxon>Rosales</taxon>
        <taxon>Rosaceae</taxon>
        <taxon>Amygdaloideae</taxon>
        <taxon>Maleae</taxon>
        <taxon>Malus</taxon>
    </lineage>
</organism>
<protein>
    <submittedName>
        <fullName evidence="1">Uncharacterized protein</fullName>
    </submittedName>
</protein>
<keyword evidence="2" id="KW-1185">Reference proteome</keyword>
<comment type="caution">
    <text evidence="1">The sequence shown here is derived from an EMBL/GenBank/DDBJ whole genome shotgun (WGS) entry which is preliminary data.</text>
</comment>
<reference evidence="1 2" key="1">
    <citation type="journal article" date="2019" name="G3 (Bethesda)">
        <title>Sequencing of a Wild Apple (Malus baccata) Genome Unravels the Differences Between Cultivated and Wild Apple Species Regarding Disease Resistance and Cold Tolerance.</title>
        <authorList>
            <person name="Chen X."/>
        </authorList>
    </citation>
    <scope>NUCLEOTIDE SEQUENCE [LARGE SCALE GENOMIC DNA]</scope>
    <source>
        <strain evidence="2">cv. Shandingzi</strain>
        <tissue evidence="1">Leaves</tissue>
    </source>
</reference>
<name>A0A540MZ11_MALBA</name>
<accession>A0A540MZ11</accession>
<dbReference type="Proteomes" id="UP000315295">
    <property type="component" value="Unassembled WGS sequence"/>
</dbReference>